<dbReference type="SUPFAM" id="SSF141571">
    <property type="entry name" value="Pentapeptide repeat-like"/>
    <property type="match status" value="1"/>
</dbReference>
<evidence type="ECO:0000313" key="2">
    <source>
        <dbReference type="EMBL" id="GAA4765872.1"/>
    </source>
</evidence>
<sequence>MARKQDRPIAPRVSAPDLPARLDDGEPRSRADLHRQRLDGLTGDVDLEHASLEECAVPSPAVETLSLRGATLVDVAVTDIRAVSVRGRDTTIRRVAITGGRIGTLDLADARIAELELRDVRIDYLSLAGTRAEDVRIVDCAIRALDLPQAQLTRVAFEGSRTDELDPRGMRAADLDLRGLDVAACLDVLALRGATLTEDQVRALAPAFASAVGIDVRG</sequence>
<dbReference type="EMBL" id="BAABKO010000001">
    <property type="protein sequence ID" value="GAA4765872.1"/>
    <property type="molecule type" value="Genomic_DNA"/>
</dbReference>
<dbReference type="Gene3D" id="2.160.20.80">
    <property type="entry name" value="E3 ubiquitin-protein ligase SopA"/>
    <property type="match status" value="1"/>
</dbReference>
<protein>
    <recommendedName>
        <fullName evidence="4">Pentapeptide repeat-containing protein</fullName>
    </recommendedName>
</protein>
<gene>
    <name evidence="2" type="ORF">GCM10023351_06190</name>
</gene>
<accession>A0ABP8ZU70</accession>
<comment type="caution">
    <text evidence="2">The sequence shown here is derived from an EMBL/GenBank/DDBJ whole genome shotgun (WGS) entry which is preliminary data.</text>
</comment>
<evidence type="ECO:0000313" key="3">
    <source>
        <dbReference type="Proteomes" id="UP001501645"/>
    </source>
</evidence>
<dbReference type="RefSeq" id="WP_345435832.1">
    <property type="nucleotide sequence ID" value="NZ_BAABKO010000001.1"/>
</dbReference>
<evidence type="ECO:0000256" key="1">
    <source>
        <dbReference type="SAM" id="MobiDB-lite"/>
    </source>
</evidence>
<reference evidence="3" key="1">
    <citation type="journal article" date="2019" name="Int. J. Syst. Evol. Microbiol.">
        <title>The Global Catalogue of Microorganisms (GCM) 10K type strain sequencing project: providing services to taxonomists for standard genome sequencing and annotation.</title>
        <authorList>
            <consortium name="The Broad Institute Genomics Platform"/>
            <consortium name="The Broad Institute Genome Sequencing Center for Infectious Disease"/>
            <person name="Wu L."/>
            <person name="Ma J."/>
        </authorList>
    </citation>
    <scope>NUCLEOTIDE SEQUENCE [LARGE SCALE GENOMIC DNA]</scope>
    <source>
        <strain evidence="3">JCM 18537</strain>
    </source>
</reference>
<evidence type="ECO:0008006" key="4">
    <source>
        <dbReference type="Google" id="ProtNLM"/>
    </source>
</evidence>
<feature type="compositionally biased region" description="Basic and acidic residues" evidence="1">
    <location>
        <begin position="20"/>
        <end position="35"/>
    </location>
</feature>
<name>A0ABP8ZU70_9MICO</name>
<dbReference type="Proteomes" id="UP001501645">
    <property type="component" value="Unassembled WGS sequence"/>
</dbReference>
<proteinExistence type="predicted"/>
<feature type="region of interest" description="Disordered" evidence="1">
    <location>
        <begin position="1"/>
        <end position="35"/>
    </location>
</feature>
<keyword evidence="3" id="KW-1185">Reference proteome</keyword>
<organism evidence="2 3">
    <name type="scientific">Microbacterium gilvum</name>
    <dbReference type="NCBI Taxonomy" id="1336204"/>
    <lineage>
        <taxon>Bacteria</taxon>
        <taxon>Bacillati</taxon>
        <taxon>Actinomycetota</taxon>
        <taxon>Actinomycetes</taxon>
        <taxon>Micrococcales</taxon>
        <taxon>Microbacteriaceae</taxon>
        <taxon>Microbacterium</taxon>
    </lineage>
</organism>